<feature type="region of interest" description="Disordered" evidence="1">
    <location>
        <begin position="321"/>
        <end position="343"/>
    </location>
</feature>
<evidence type="ECO:0000313" key="4">
    <source>
        <dbReference type="Proteomes" id="UP000738349"/>
    </source>
</evidence>
<keyword evidence="4" id="KW-1185">Reference proteome</keyword>
<evidence type="ECO:0000259" key="2">
    <source>
        <dbReference type="Pfam" id="PF06985"/>
    </source>
</evidence>
<proteinExistence type="predicted"/>
<feature type="compositionally biased region" description="Basic and acidic residues" evidence="1">
    <location>
        <begin position="321"/>
        <end position="332"/>
    </location>
</feature>
<reference evidence="3" key="1">
    <citation type="journal article" date="2021" name="Nat. Commun.">
        <title>Genetic determinants of endophytism in the Arabidopsis root mycobiome.</title>
        <authorList>
            <person name="Mesny F."/>
            <person name="Miyauchi S."/>
            <person name="Thiergart T."/>
            <person name="Pickel B."/>
            <person name="Atanasova L."/>
            <person name="Karlsson M."/>
            <person name="Huettel B."/>
            <person name="Barry K.W."/>
            <person name="Haridas S."/>
            <person name="Chen C."/>
            <person name="Bauer D."/>
            <person name="Andreopoulos W."/>
            <person name="Pangilinan J."/>
            <person name="LaButti K."/>
            <person name="Riley R."/>
            <person name="Lipzen A."/>
            <person name="Clum A."/>
            <person name="Drula E."/>
            <person name="Henrissat B."/>
            <person name="Kohler A."/>
            <person name="Grigoriev I.V."/>
            <person name="Martin F.M."/>
            <person name="Hacquard S."/>
        </authorList>
    </citation>
    <scope>NUCLEOTIDE SEQUENCE</scope>
    <source>
        <strain evidence="3">MPI-CAGE-AT-0147</strain>
    </source>
</reference>
<evidence type="ECO:0000256" key="1">
    <source>
        <dbReference type="SAM" id="MobiDB-lite"/>
    </source>
</evidence>
<name>A0A9P9FLT3_9HYPO</name>
<dbReference type="Proteomes" id="UP000738349">
    <property type="component" value="Unassembled WGS sequence"/>
</dbReference>
<accession>A0A9P9FLT3</accession>
<dbReference type="EMBL" id="JAGMUV010000003">
    <property type="protein sequence ID" value="KAH7166354.1"/>
    <property type="molecule type" value="Genomic_DNA"/>
</dbReference>
<dbReference type="InterPro" id="IPR010730">
    <property type="entry name" value="HET"/>
</dbReference>
<dbReference type="OrthoDB" id="5386682at2759"/>
<feature type="domain" description="Heterokaryon incompatibility" evidence="2">
    <location>
        <begin position="129"/>
        <end position="256"/>
    </location>
</feature>
<dbReference type="PANTHER" id="PTHR24148:SF73">
    <property type="entry name" value="HET DOMAIN PROTEIN (AFU_ORTHOLOGUE AFUA_8G01020)"/>
    <property type="match status" value="1"/>
</dbReference>
<organism evidence="3 4">
    <name type="scientific">Dactylonectria macrodidyma</name>
    <dbReference type="NCBI Taxonomy" id="307937"/>
    <lineage>
        <taxon>Eukaryota</taxon>
        <taxon>Fungi</taxon>
        <taxon>Dikarya</taxon>
        <taxon>Ascomycota</taxon>
        <taxon>Pezizomycotina</taxon>
        <taxon>Sordariomycetes</taxon>
        <taxon>Hypocreomycetidae</taxon>
        <taxon>Hypocreales</taxon>
        <taxon>Nectriaceae</taxon>
        <taxon>Dactylonectria</taxon>
    </lineage>
</organism>
<protein>
    <submittedName>
        <fullName evidence="3">Heterokaryon incompatibility protein-domain-containing protein</fullName>
    </submittedName>
</protein>
<comment type="caution">
    <text evidence="3">The sequence shown here is derived from an EMBL/GenBank/DDBJ whole genome shotgun (WGS) entry which is preliminary data.</text>
</comment>
<dbReference type="Pfam" id="PF06985">
    <property type="entry name" value="HET"/>
    <property type="match status" value="1"/>
</dbReference>
<sequence length="343" mass="39808">MSITYRRLNPLTREIRLLEIQPSHNLDDPIKCRLITFRHHEDLEYIAISSLYGDPSETETVYVSRRAVTLTTHLAQALKQVRAFFYQSTAQLHQQPLPARFLNGAPRWVKHIFDLSGSYSRDGEMDRPGVLRVWLDILCVNQNDEWEKSKQHVEMKHIYDYADLVVGWLGEKAEHTDAAIATMAEIEEAMPASWGEPGDREKNPEDYSPTHRWTESIKYMWANGPNGELPYTMPHWVGCVEFMTRPYFQRRWIVEEITTAKFPVFLVGDTLVPWRHPLCLYRLMDEFKFSPSNIFPSHLVPAVAELPLETTQTLLDEFIKDKPRQGKDDGSRRGSFARFGDIG</sequence>
<dbReference type="PANTHER" id="PTHR24148">
    <property type="entry name" value="ANKYRIN REPEAT DOMAIN-CONTAINING PROTEIN 39 HOMOLOG-RELATED"/>
    <property type="match status" value="1"/>
</dbReference>
<dbReference type="InterPro" id="IPR052895">
    <property type="entry name" value="HetReg/Transcr_Mod"/>
</dbReference>
<evidence type="ECO:0000313" key="3">
    <source>
        <dbReference type="EMBL" id="KAH7166354.1"/>
    </source>
</evidence>
<gene>
    <name evidence="3" type="ORF">EDB81DRAFT_782182</name>
</gene>
<dbReference type="AlphaFoldDB" id="A0A9P9FLT3"/>